<accession>A0A543KPF8</accession>
<evidence type="ECO:0000313" key="2">
    <source>
        <dbReference type="EMBL" id="TQM96975.1"/>
    </source>
</evidence>
<proteinExistence type="predicted"/>
<feature type="region of interest" description="Disordered" evidence="1">
    <location>
        <begin position="1"/>
        <end position="30"/>
    </location>
</feature>
<gene>
    <name evidence="2" type="ORF">FB476_1869</name>
</gene>
<sequence length="48" mass="5247">MPFRRPVGRSHRPAVEAVRSGGPDRGRQTVNGRSVERIGAGRVVLPVR</sequence>
<organism evidence="2 3">
    <name type="scientific">Ornithinimicrobium humiphilum</name>
    <dbReference type="NCBI Taxonomy" id="125288"/>
    <lineage>
        <taxon>Bacteria</taxon>
        <taxon>Bacillati</taxon>
        <taxon>Actinomycetota</taxon>
        <taxon>Actinomycetes</taxon>
        <taxon>Micrococcales</taxon>
        <taxon>Ornithinimicrobiaceae</taxon>
        <taxon>Ornithinimicrobium</taxon>
    </lineage>
</organism>
<comment type="caution">
    <text evidence="2">The sequence shown here is derived from an EMBL/GenBank/DDBJ whole genome shotgun (WGS) entry which is preliminary data.</text>
</comment>
<reference evidence="2 3" key="1">
    <citation type="submission" date="2019-06" db="EMBL/GenBank/DDBJ databases">
        <title>Sequencing the genomes of 1000 actinobacteria strains.</title>
        <authorList>
            <person name="Klenk H.-P."/>
        </authorList>
    </citation>
    <scope>NUCLEOTIDE SEQUENCE [LARGE SCALE GENOMIC DNA]</scope>
    <source>
        <strain evidence="2 3">DSM 12362</strain>
    </source>
</reference>
<name>A0A543KPF8_9MICO</name>
<evidence type="ECO:0000313" key="3">
    <source>
        <dbReference type="Proteomes" id="UP000315133"/>
    </source>
</evidence>
<keyword evidence="3" id="KW-1185">Reference proteome</keyword>
<dbReference type="EMBL" id="VFPU01000001">
    <property type="protein sequence ID" value="TQM96975.1"/>
    <property type="molecule type" value="Genomic_DNA"/>
</dbReference>
<feature type="compositionally biased region" description="Basic residues" evidence="1">
    <location>
        <begin position="1"/>
        <end position="12"/>
    </location>
</feature>
<dbReference type="Proteomes" id="UP000315133">
    <property type="component" value="Unassembled WGS sequence"/>
</dbReference>
<dbReference type="AlphaFoldDB" id="A0A543KPF8"/>
<protein>
    <submittedName>
        <fullName evidence="2">Uncharacterized protein</fullName>
    </submittedName>
</protein>
<evidence type="ECO:0000256" key="1">
    <source>
        <dbReference type="SAM" id="MobiDB-lite"/>
    </source>
</evidence>